<gene>
    <name evidence="1" type="ORF">Faunusvirus1_22</name>
</gene>
<reference evidence="1" key="1">
    <citation type="submission" date="2018-10" db="EMBL/GenBank/DDBJ databases">
        <title>Hidden diversity of soil giant viruses.</title>
        <authorList>
            <person name="Schulz F."/>
            <person name="Alteio L."/>
            <person name="Goudeau D."/>
            <person name="Ryan E.M."/>
            <person name="Malmstrom R.R."/>
            <person name="Blanchard J."/>
            <person name="Woyke T."/>
        </authorList>
    </citation>
    <scope>NUCLEOTIDE SEQUENCE</scope>
    <source>
        <strain evidence="1">FNV1</strain>
    </source>
</reference>
<proteinExistence type="predicted"/>
<protein>
    <submittedName>
        <fullName evidence="1">Uncharacterized protein</fullName>
    </submittedName>
</protein>
<accession>A0A3G4ZVS5</accession>
<dbReference type="PROSITE" id="PS51257">
    <property type="entry name" value="PROKAR_LIPOPROTEIN"/>
    <property type="match status" value="1"/>
</dbReference>
<name>A0A3G4ZVS5_9VIRU</name>
<organism evidence="1">
    <name type="scientific">Faunusvirus sp</name>
    <dbReference type="NCBI Taxonomy" id="2487766"/>
    <lineage>
        <taxon>Viruses</taxon>
        <taxon>Varidnaviria</taxon>
        <taxon>Bamfordvirae</taxon>
        <taxon>Nucleocytoviricota</taxon>
        <taxon>Megaviricetes</taxon>
        <taxon>Imitervirales</taxon>
        <taxon>Mimiviridae</taxon>
    </lineage>
</organism>
<sequence length="80" mass="9131">MLYKLIIFALIVVTIVSCIKSQPVEKFTVPTDPQIHLDEVRATRKFDYTPSGAVVISDEPIYFDNQTLSPWDDKILPSMM</sequence>
<dbReference type="EMBL" id="MK072132">
    <property type="protein sequence ID" value="AYV79002.1"/>
    <property type="molecule type" value="Genomic_DNA"/>
</dbReference>
<evidence type="ECO:0000313" key="1">
    <source>
        <dbReference type="EMBL" id="AYV79002.1"/>
    </source>
</evidence>